<dbReference type="Proteomes" id="UP001652660">
    <property type="component" value="Chromosome 7e"/>
</dbReference>
<dbReference type="InterPro" id="IPR012340">
    <property type="entry name" value="NA-bd_OB-fold"/>
</dbReference>
<dbReference type="RefSeq" id="XP_027101921.1">
    <property type="nucleotide sequence ID" value="XM_027246120.2"/>
</dbReference>
<dbReference type="Pfam" id="PF02765">
    <property type="entry name" value="POT1"/>
    <property type="match status" value="1"/>
</dbReference>
<dbReference type="Pfam" id="PF25507">
    <property type="entry name" value="OB_POT1A"/>
    <property type="match status" value="1"/>
</dbReference>
<dbReference type="InterPro" id="IPR028389">
    <property type="entry name" value="POT1"/>
</dbReference>
<dbReference type="Gene3D" id="2.40.50.140">
    <property type="entry name" value="Nucleic acid-binding proteins"/>
    <property type="match status" value="2"/>
</dbReference>
<dbReference type="InterPro" id="IPR032042">
    <property type="entry name" value="POT1PC"/>
</dbReference>
<dbReference type="InterPro" id="IPR011564">
    <property type="entry name" value="Telomer_end-bd_POT1/Cdc13"/>
</dbReference>
<dbReference type="GO" id="GO:0032210">
    <property type="term" value="P:regulation of telomere maintenance via telomerase"/>
    <property type="evidence" value="ECO:0007669"/>
    <property type="project" value="TreeGrafter"/>
</dbReference>
<dbReference type="InterPro" id="IPR057620">
    <property type="entry name" value="POT1A/B-like_OB"/>
</dbReference>
<dbReference type="GO" id="GO:0016233">
    <property type="term" value="P:telomere capping"/>
    <property type="evidence" value="ECO:0007669"/>
    <property type="project" value="TreeGrafter"/>
</dbReference>
<evidence type="ECO:0000256" key="1">
    <source>
        <dbReference type="ARBA" id="ARBA00004123"/>
    </source>
</evidence>
<feature type="domain" description="Telomeric single stranded DNA binding POT1/Cdc13" evidence="9">
    <location>
        <begin position="8"/>
        <end position="143"/>
    </location>
</feature>
<evidence type="ECO:0000256" key="4">
    <source>
        <dbReference type="ARBA" id="ARBA00015253"/>
    </source>
</evidence>
<gene>
    <name evidence="11" type="primary">LOC113722894</name>
</gene>
<keyword evidence="5" id="KW-0158">Chromosome</keyword>
<dbReference type="SMART" id="SM00976">
    <property type="entry name" value="Telo_bind"/>
    <property type="match status" value="1"/>
</dbReference>
<protein>
    <recommendedName>
        <fullName evidence="4">Protection of telomeres protein 1</fullName>
    </recommendedName>
</protein>
<evidence type="ECO:0000259" key="9">
    <source>
        <dbReference type="SMART" id="SM00976"/>
    </source>
</evidence>
<evidence type="ECO:0000256" key="6">
    <source>
        <dbReference type="ARBA" id="ARBA00022895"/>
    </source>
</evidence>
<reference evidence="11" key="2">
    <citation type="submission" date="2025-08" db="UniProtKB">
        <authorList>
            <consortium name="RefSeq"/>
        </authorList>
    </citation>
    <scope>IDENTIFICATION</scope>
    <source>
        <tissue evidence="11">Leaves</tissue>
    </source>
</reference>
<evidence type="ECO:0000313" key="11">
    <source>
        <dbReference type="RefSeq" id="XP_027101921.1"/>
    </source>
</evidence>
<dbReference type="GeneID" id="113722894"/>
<organism evidence="10 11">
    <name type="scientific">Coffea arabica</name>
    <name type="common">Arabian coffee</name>
    <dbReference type="NCBI Taxonomy" id="13443"/>
    <lineage>
        <taxon>Eukaryota</taxon>
        <taxon>Viridiplantae</taxon>
        <taxon>Streptophyta</taxon>
        <taxon>Embryophyta</taxon>
        <taxon>Tracheophyta</taxon>
        <taxon>Spermatophyta</taxon>
        <taxon>Magnoliopsida</taxon>
        <taxon>eudicotyledons</taxon>
        <taxon>Gunneridae</taxon>
        <taxon>Pentapetalae</taxon>
        <taxon>asterids</taxon>
        <taxon>lamiids</taxon>
        <taxon>Gentianales</taxon>
        <taxon>Rubiaceae</taxon>
        <taxon>Ixoroideae</taxon>
        <taxon>Gardenieae complex</taxon>
        <taxon>Bertiereae - Coffeeae clade</taxon>
        <taxon>Coffeeae</taxon>
        <taxon>Coffea</taxon>
    </lineage>
</organism>
<dbReference type="SUPFAM" id="SSF50249">
    <property type="entry name" value="Nucleic acid-binding proteins"/>
    <property type="match status" value="2"/>
</dbReference>
<keyword evidence="8" id="KW-0539">Nucleus</keyword>
<name>A0A6P6VGW5_COFAR</name>
<dbReference type="OrthoDB" id="2186770at2759"/>
<dbReference type="AlphaFoldDB" id="A0A6P6VGW5"/>
<evidence type="ECO:0000256" key="8">
    <source>
        <dbReference type="ARBA" id="ARBA00023242"/>
    </source>
</evidence>
<dbReference type="GO" id="GO:0000783">
    <property type="term" value="C:nuclear telomere cap complex"/>
    <property type="evidence" value="ECO:0007669"/>
    <property type="project" value="TreeGrafter"/>
</dbReference>
<comment type="similarity">
    <text evidence="3">Belongs to the telombin family.</text>
</comment>
<reference evidence="10" key="1">
    <citation type="journal article" date="2025" name="Foods">
        <title>Unveiling the Microbial Signatures of Arabica Coffee Cherries: Insights into Ripeness Specific Diversity, Functional Traits, and Implications for Quality and Safety.</title>
        <authorList>
            <consortium name="RefSeq"/>
            <person name="Tenea G.N."/>
            <person name="Cifuentes V."/>
            <person name="Reyes P."/>
            <person name="Cevallos-Vallejos M."/>
        </authorList>
    </citation>
    <scope>NUCLEOTIDE SEQUENCE [LARGE SCALE GENOMIC DNA]</scope>
</reference>
<sequence>MKGDSRYMVKLKDLSSFAHRKVNLVGLVVEFSVPRRTNGTDYCTVLKIIDQSQQTPEVTVNVFMRNIDGLPHLRSHKDIILLCSFKVEFYNQNYTAVYDHKASSFALFDGRITNDFTPYQVSPSFYSLHSDKHFVRRMRNWSQITPFDAGTSDYAVLLKDIKGHEFIDLVCMVLHLCEISNDKWMLFVWDGTDAPALHLEKEVGADKLPLQLEQTGLPPNVLNNFPRLGTVLRVMIDEKYEHFGNHFKIVRDWVRIRNLHCRTVSGLWEGVLTPQTKIRHLSRNDNSVVGHLRDYKERIARQGCLPSCISPTSNFLTEVPNFEQARCTTLMELLTSPLVRGMFKCVVRFLAVLPAEVECFRSPTGSYRMRITLEDPTARIHALLQSGDADEFFGDELDIDALAVKMNRLLGMSESDNTWRNPPWSVCCIGFHSSNENDLWGSRHFHICNTRLVT</sequence>
<dbReference type="Pfam" id="PF16686">
    <property type="entry name" value="POT1PC"/>
    <property type="match status" value="1"/>
</dbReference>
<dbReference type="PANTHER" id="PTHR14513">
    <property type="entry name" value="PROTECTION OF TELOMERES 1"/>
    <property type="match status" value="1"/>
</dbReference>
<accession>A0A6P6VGW5</accession>
<comment type="subcellular location">
    <subcellularLocation>
        <location evidence="2">Chromosome</location>
        <location evidence="2">Telomere</location>
    </subcellularLocation>
    <subcellularLocation>
        <location evidence="1">Nucleus</location>
    </subcellularLocation>
</comment>
<keyword evidence="6" id="KW-0779">Telomere</keyword>
<evidence type="ECO:0000256" key="3">
    <source>
        <dbReference type="ARBA" id="ARBA00008442"/>
    </source>
</evidence>
<evidence type="ECO:0000256" key="7">
    <source>
        <dbReference type="ARBA" id="ARBA00023125"/>
    </source>
</evidence>
<evidence type="ECO:0000313" key="10">
    <source>
        <dbReference type="Proteomes" id="UP001652660"/>
    </source>
</evidence>
<dbReference type="GO" id="GO:0010521">
    <property type="term" value="F:telomerase inhibitor activity"/>
    <property type="evidence" value="ECO:0007669"/>
    <property type="project" value="TreeGrafter"/>
</dbReference>
<keyword evidence="7" id="KW-0238">DNA-binding</keyword>
<evidence type="ECO:0000256" key="2">
    <source>
        <dbReference type="ARBA" id="ARBA00004574"/>
    </source>
</evidence>
<dbReference type="GO" id="GO:0098505">
    <property type="term" value="F:G-rich strand telomeric DNA binding"/>
    <property type="evidence" value="ECO:0007669"/>
    <property type="project" value="TreeGrafter"/>
</dbReference>
<evidence type="ECO:0000256" key="5">
    <source>
        <dbReference type="ARBA" id="ARBA00022454"/>
    </source>
</evidence>
<dbReference type="PANTHER" id="PTHR14513:SF4">
    <property type="entry name" value="PROTECTION OF TELOMERES PROTEIN 1"/>
    <property type="match status" value="1"/>
</dbReference>
<keyword evidence="10" id="KW-1185">Reference proteome</keyword>
<proteinExistence type="inferred from homology"/>